<dbReference type="RefSeq" id="WP_264845559.1">
    <property type="nucleotide sequence ID" value="NZ_BPMA01000012.1"/>
</dbReference>
<dbReference type="GO" id="GO:0005737">
    <property type="term" value="C:cytoplasm"/>
    <property type="evidence" value="ECO:0007669"/>
    <property type="project" value="UniProtKB-SubCell"/>
</dbReference>
<dbReference type="Pfam" id="PF01791">
    <property type="entry name" value="DeoC"/>
    <property type="match status" value="1"/>
</dbReference>
<evidence type="ECO:0000313" key="11">
    <source>
        <dbReference type="Proteomes" id="UP001208692"/>
    </source>
</evidence>
<dbReference type="GO" id="GO:0009264">
    <property type="term" value="P:deoxyribonucleotide catabolic process"/>
    <property type="evidence" value="ECO:0007669"/>
    <property type="project" value="UniProtKB-UniRule"/>
</dbReference>
<evidence type="ECO:0000313" key="8">
    <source>
        <dbReference type="EMBL" id="GJM50806.1"/>
    </source>
</evidence>
<keyword evidence="3 7" id="KW-0456">Lyase</keyword>
<reference evidence="8 11" key="1">
    <citation type="submission" date="2021-11" db="EMBL/GenBank/DDBJ databases">
        <title>Draft genome sequence of Capnocytophaga sp. strain KC07075 isolated from cat oral cavity.</title>
        <authorList>
            <person name="Suzuki M."/>
            <person name="Imaoka K."/>
            <person name="Kimura M."/>
            <person name="Morikawa S."/>
            <person name="Maeda K."/>
        </authorList>
    </citation>
    <scope>NUCLEOTIDE SEQUENCE</scope>
    <source>
        <strain evidence="8">KC07075</strain>
        <strain evidence="9 11">KC07079</strain>
    </source>
</reference>
<dbReference type="Proteomes" id="UP001208692">
    <property type="component" value="Unassembled WGS sequence"/>
</dbReference>
<protein>
    <recommendedName>
        <fullName evidence="7">Deoxyribose-phosphate aldolase</fullName>
        <shortName evidence="7">DERA</shortName>
        <ecNumber evidence="7">4.1.2.4</ecNumber>
    </recommendedName>
    <alternativeName>
        <fullName evidence="7">2-deoxy-D-ribose 5-phosphate aldolase</fullName>
    </alternativeName>
    <alternativeName>
        <fullName evidence="7">Phosphodeoxyriboaldolase</fullName>
        <shortName evidence="7">Deoxyriboaldolase</shortName>
    </alternativeName>
</protein>
<dbReference type="GO" id="GO:0006018">
    <property type="term" value="P:2-deoxyribose 1-phosphate catabolic process"/>
    <property type="evidence" value="ECO:0007669"/>
    <property type="project" value="UniProtKB-UniRule"/>
</dbReference>
<dbReference type="Proteomes" id="UP001207736">
    <property type="component" value="Unassembled WGS sequence"/>
</dbReference>
<accession>A0AAV5AXY6</accession>
<comment type="similarity">
    <text evidence="1 7">Belongs to the DeoC/FbaB aldolase family. DeoC type 1 subfamily.</text>
</comment>
<comment type="caution">
    <text evidence="8">The sequence shown here is derived from an EMBL/GenBank/DDBJ whole genome shotgun (WGS) entry which is preliminary data.</text>
</comment>
<dbReference type="AlphaFoldDB" id="A0AAV5AXY6"/>
<keyword evidence="11" id="KW-1185">Reference proteome</keyword>
<dbReference type="CDD" id="cd00959">
    <property type="entry name" value="DeoC"/>
    <property type="match status" value="1"/>
</dbReference>
<comment type="function">
    <text evidence="6 7">Catalyzes a reversible aldol reaction between acetaldehyde and D-glyceraldehyde 3-phosphate to generate 2-deoxy-D-ribose 5-phosphate.</text>
</comment>
<dbReference type="EMBL" id="BQKA01000033">
    <property type="protein sequence ID" value="GJM50806.1"/>
    <property type="molecule type" value="Genomic_DNA"/>
</dbReference>
<dbReference type="SUPFAM" id="SSF51569">
    <property type="entry name" value="Aldolase"/>
    <property type="match status" value="1"/>
</dbReference>
<dbReference type="NCBIfam" id="TIGR00126">
    <property type="entry name" value="deoC"/>
    <property type="match status" value="1"/>
</dbReference>
<dbReference type="PIRSF" id="PIRSF001357">
    <property type="entry name" value="DeoC"/>
    <property type="match status" value="1"/>
</dbReference>
<keyword evidence="2 7" id="KW-0963">Cytoplasm</keyword>
<feature type="active site" description="Proton donor/acceptor" evidence="7">
    <location>
        <position position="180"/>
    </location>
</feature>
<feature type="active site" description="Schiff-base intermediate with acetaldehyde" evidence="7">
    <location>
        <position position="151"/>
    </location>
</feature>
<sequence>MRLEKYIDHTLLKPTATSLDIEKLCNEAMEYKFFSVCVNSCYVPLAAELLRNSDVSVCSVVGFPLGAMSTRAKLFEAERALTDGADEIDMVLNIGWLKSKRINEVLQEISFIKNETGKRILKVILETCYLDETEKKLACKLCVDAGADFVKTSTGFGSAGATFEDVKLMKNAVKGDAKVKASGGIRDRQTAMDYIYLGVDRIGTSNGIAIVTGDSSVQSGY</sequence>
<dbReference type="HAMAP" id="MF_00114">
    <property type="entry name" value="DeoC_type1"/>
    <property type="match status" value="1"/>
</dbReference>
<organism evidence="8 10">
    <name type="scientific">Capnocytophaga catalasegens</name>
    <dbReference type="NCBI Taxonomy" id="1004260"/>
    <lineage>
        <taxon>Bacteria</taxon>
        <taxon>Pseudomonadati</taxon>
        <taxon>Bacteroidota</taxon>
        <taxon>Flavobacteriia</taxon>
        <taxon>Flavobacteriales</taxon>
        <taxon>Flavobacteriaceae</taxon>
        <taxon>Capnocytophaga</taxon>
    </lineage>
</organism>
<feature type="active site" description="Proton donor/acceptor" evidence="7">
    <location>
        <position position="89"/>
    </location>
</feature>
<evidence type="ECO:0000256" key="7">
    <source>
        <dbReference type="HAMAP-Rule" id="MF_00114"/>
    </source>
</evidence>
<dbReference type="GO" id="GO:0004139">
    <property type="term" value="F:deoxyribose-phosphate aldolase activity"/>
    <property type="evidence" value="ECO:0007669"/>
    <property type="project" value="UniProtKB-UniRule"/>
</dbReference>
<comment type="catalytic activity">
    <reaction evidence="5 7">
        <text>2-deoxy-D-ribose 5-phosphate = D-glyceraldehyde 3-phosphate + acetaldehyde</text>
        <dbReference type="Rhea" id="RHEA:12821"/>
        <dbReference type="ChEBI" id="CHEBI:15343"/>
        <dbReference type="ChEBI" id="CHEBI:59776"/>
        <dbReference type="ChEBI" id="CHEBI:62877"/>
        <dbReference type="EC" id="4.1.2.4"/>
    </reaction>
</comment>
<comment type="pathway">
    <text evidence="7">Carbohydrate degradation; 2-deoxy-D-ribose 1-phosphate degradation; D-glyceraldehyde 3-phosphate and acetaldehyde from 2-deoxy-alpha-D-ribose 1-phosphate: step 2/2.</text>
</comment>
<gene>
    <name evidence="7 8" type="primary">deoC</name>
    <name evidence="8" type="ORF">RCZ15_17790</name>
    <name evidence="9" type="ORF">RCZ16_02770</name>
</gene>
<dbReference type="SMART" id="SM01133">
    <property type="entry name" value="DeoC"/>
    <property type="match status" value="1"/>
</dbReference>
<keyword evidence="4 7" id="KW-0704">Schiff base</keyword>
<evidence type="ECO:0000313" key="10">
    <source>
        <dbReference type="Proteomes" id="UP001207736"/>
    </source>
</evidence>
<dbReference type="FunFam" id="3.20.20.70:FF:000044">
    <property type="entry name" value="Deoxyribose-phosphate aldolase"/>
    <property type="match status" value="1"/>
</dbReference>
<dbReference type="InterPro" id="IPR013785">
    <property type="entry name" value="Aldolase_TIM"/>
</dbReference>
<dbReference type="EMBL" id="BQKB01000007">
    <property type="protein sequence ID" value="GJM51959.1"/>
    <property type="molecule type" value="Genomic_DNA"/>
</dbReference>
<evidence type="ECO:0000256" key="5">
    <source>
        <dbReference type="ARBA" id="ARBA00048791"/>
    </source>
</evidence>
<evidence type="ECO:0000256" key="2">
    <source>
        <dbReference type="ARBA" id="ARBA00022490"/>
    </source>
</evidence>
<evidence type="ECO:0000256" key="1">
    <source>
        <dbReference type="ARBA" id="ARBA00010936"/>
    </source>
</evidence>
<evidence type="ECO:0000313" key="9">
    <source>
        <dbReference type="EMBL" id="GJM51959.1"/>
    </source>
</evidence>
<proteinExistence type="inferred from homology"/>
<dbReference type="InterPro" id="IPR028581">
    <property type="entry name" value="DeoC_typeI"/>
</dbReference>
<evidence type="ECO:0000256" key="6">
    <source>
        <dbReference type="ARBA" id="ARBA00056337"/>
    </source>
</evidence>
<comment type="subcellular location">
    <subcellularLocation>
        <location evidence="7">Cytoplasm</location>
    </subcellularLocation>
</comment>
<dbReference type="Gene3D" id="3.20.20.70">
    <property type="entry name" value="Aldolase class I"/>
    <property type="match status" value="1"/>
</dbReference>
<evidence type="ECO:0000256" key="3">
    <source>
        <dbReference type="ARBA" id="ARBA00023239"/>
    </source>
</evidence>
<evidence type="ECO:0000256" key="4">
    <source>
        <dbReference type="ARBA" id="ARBA00023270"/>
    </source>
</evidence>
<dbReference type="PANTHER" id="PTHR10889:SF1">
    <property type="entry name" value="DEOXYRIBOSE-PHOSPHATE ALDOLASE"/>
    <property type="match status" value="1"/>
</dbReference>
<dbReference type="GO" id="GO:0016052">
    <property type="term" value="P:carbohydrate catabolic process"/>
    <property type="evidence" value="ECO:0007669"/>
    <property type="project" value="TreeGrafter"/>
</dbReference>
<dbReference type="InterPro" id="IPR002915">
    <property type="entry name" value="DeoC/FbaB/LacD_aldolase"/>
</dbReference>
<dbReference type="EC" id="4.1.2.4" evidence="7"/>
<dbReference type="PANTHER" id="PTHR10889">
    <property type="entry name" value="DEOXYRIBOSE-PHOSPHATE ALDOLASE"/>
    <property type="match status" value="1"/>
</dbReference>
<name>A0AAV5AXY6_9FLAO</name>
<dbReference type="InterPro" id="IPR011343">
    <property type="entry name" value="DeoC"/>
</dbReference>